<evidence type="ECO:0000256" key="1">
    <source>
        <dbReference type="ARBA" id="ARBA00022727"/>
    </source>
</evidence>
<dbReference type="EC" id="3.5.4.12" evidence="3"/>
<proteinExistence type="predicted"/>
<feature type="region of interest" description="Disordered" evidence="5">
    <location>
        <begin position="183"/>
        <end position="203"/>
    </location>
</feature>
<evidence type="ECO:0000313" key="8">
    <source>
        <dbReference type="Proteomes" id="UP000738325"/>
    </source>
</evidence>
<feature type="compositionally biased region" description="Low complexity" evidence="5">
    <location>
        <begin position="187"/>
        <end position="203"/>
    </location>
</feature>
<dbReference type="OrthoDB" id="10063137at2759"/>
<accession>A0A9P6R9Q8</accession>
<evidence type="ECO:0000256" key="2">
    <source>
        <dbReference type="ARBA" id="ARBA00022801"/>
    </source>
</evidence>
<dbReference type="PANTHER" id="PTHR11086:SF18">
    <property type="entry name" value="DEOXYCYTIDYLATE DEAMINASE"/>
    <property type="match status" value="1"/>
</dbReference>
<name>A0A9P6R9Q8_9FUNG</name>
<evidence type="ECO:0000256" key="3">
    <source>
        <dbReference type="ARBA" id="ARBA00038938"/>
    </source>
</evidence>
<keyword evidence="8" id="KW-1185">Reference proteome</keyword>
<keyword evidence="2" id="KW-0378">Hydrolase</keyword>
<feature type="region of interest" description="Disordered" evidence="5">
    <location>
        <begin position="42"/>
        <end position="63"/>
    </location>
</feature>
<dbReference type="GO" id="GO:0006139">
    <property type="term" value="P:nucleobase-containing compound metabolic process"/>
    <property type="evidence" value="ECO:0007669"/>
    <property type="project" value="UniProtKB-ARBA"/>
</dbReference>
<dbReference type="PANTHER" id="PTHR11086">
    <property type="entry name" value="DEOXYCYTIDYLATE DEAMINASE-RELATED"/>
    <property type="match status" value="1"/>
</dbReference>
<dbReference type="InterPro" id="IPR015517">
    <property type="entry name" value="dCMP_deaminase-rel"/>
</dbReference>
<evidence type="ECO:0000259" key="6">
    <source>
        <dbReference type="Pfam" id="PF00383"/>
    </source>
</evidence>
<evidence type="ECO:0000313" key="7">
    <source>
        <dbReference type="EMBL" id="KAG0315508.1"/>
    </source>
</evidence>
<gene>
    <name evidence="7" type="primary">DCD1</name>
    <name evidence="7" type="ORF">BGZ99_007427</name>
</gene>
<sequence length="389" mass="42790">MFVGIVGPTCSGKHEVMEILASAYGFTRLYLRSPPSNGHISNIGNIDGDMRSSSSSGTEDRAGNEFDTVEEILDHVTLNWMQRFVTCDVRSVHGISILRKRPFFLLLSVESPMMIRYRRCVSRCQTRGLAPPTLEDFVEFSDASLYTLPTIASTTTTATIAPAITTTAAAAATAASPSVMSPSVLSIQSNESEQNQEQEPIPETRAVTSLQPDKLDHSSSPSLSSFAKHYVHNYPPYKLLSMSDLSLLNTHTDLHQLRQDIDHLDITNPDLLRPSWDSYFMYLANLAARRSNCMKRRVGCVLVRERRVIATGYNGTPKNLMNCNDGGCSRCNQGTPCGCAIKIVQVGVSQVVYSESYGMDDLTAEVFRKAGVELRQHATPGIKLDQSSP</sequence>
<dbReference type="SUPFAM" id="SSF53927">
    <property type="entry name" value="Cytidine deaminase-like"/>
    <property type="match status" value="1"/>
</dbReference>
<evidence type="ECO:0000256" key="5">
    <source>
        <dbReference type="SAM" id="MobiDB-lite"/>
    </source>
</evidence>
<comment type="caution">
    <text evidence="7">The sequence shown here is derived from an EMBL/GenBank/DDBJ whole genome shotgun (WGS) entry which is preliminary data.</text>
</comment>
<dbReference type="Pfam" id="PF00383">
    <property type="entry name" value="dCMP_cyt_deam_1"/>
    <property type="match status" value="1"/>
</dbReference>
<protein>
    <recommendedName>
        <fullName evidence="4">dCMP deaminase</fullName>
        <ecNumber evidence="3">3.5.4.12</ecNumber>
    </recommendedName>
    <alternativeName>
        <fullName evidence="4">dCMP deaminase</fullName>
    </alternativeName>
</protein>
<evidence type="ECO:0000256" key="4">
    <source>
        <dbReference type="ARBA" id="ARBA00041763"/>
    </source>
</evidence>
<dbReference type="Gene3D" id="3.40.50.300">
    <property type="entry name" value="P-loop containing nucleotide triphosphate hydrolases"/>
    <property type="match status" value="1"/>
</dbReference>
<dbReference type="AlphaFoldDB" id="A0A9P6R9Q8"/>
<organism evidence="7 8">
    <name type="scientific">Dissophora globulifera</name>
    <dbReference type="NCBI Taxonomy" id="979702"/>
    <lineage>
        <taxon>Eukaryota</taxon>
        <taxon>Fungi</taxon>
        <taxon>Fungi incertae sedis</taxon>
        <taxon>Mucoromycota</taxon>
        <taxon>Mortierellomycotina</taxon>
        <taxon>Mortierellomycetes</taxon>
        <taxon>Mortierellales</taxon>
        <taxon>Mortierellaceae</taxon>
        <taxon>Dissophora</taxon>
    </lineage>
</organism>
<dbReference type="Proteomes" id="UP000738325">
    <property type="component" value="Unassembled WGS sequence"/>
</dbReference>
<dbReference type="InterPro" id="IPR027417">
    <property type="entry name" value="P-loop_NTPase"/>
</dbReference>
<dbReference type="GO" id="GO:0004132">
    <property type="term" value="F:dCMP deaminase activity"/>
    <property type="evidence" value="ECO:0007669"/>
    <property type="project" value="TreeGrafter"/>
</dbReference>
<feature type="domain" description="CMP/dCMP-type deaminase" evidence="6">
    <location>
        <begin position="275"/>
        <end position="322"/>
    </location>
</feature>
<dbReference type="EMBL" id="JAAAIP010000534">
    <property type="protein sequence ID" value="KAG0315508.1"/>
    <property type="molecule type" value="Genomic_DNA"/>
</dbReference>
<dbReference type="InterPro" id="IPR016193">
    <property type="entry name" value="Cytidine_deaminase-like"/>
</dbReference>
<dbReference type="Gene3D" id="3.40.140.10">
    <property type="entry name" value="Cytidine Deaminase, domain 2"/>
    <property type="match status" value="2"/>
</dbReference>
<keyword evidence="1" id="KW-0545">Nucleotide biosynthesis</keyword>
<reference evidence="7" key="1">
    <citation type="journal article" date="2020" name="Fungal Divers.">
        <title>Resolving the Mortierellaceae phylogeny through synthesis of multi-gene phylogenetics and phylogenomics.</title>
        <authorList>
            <person name="Vandepol N."/>
            <person name="Liber J."/>
            <person name="Desiro A."/>
            <person name="Na H."/>
            <person name="Kennedy M."/>
            <person name="Barry K."/>
            <person name="Grigoriev I.V."/>
            <person name="Miller A.N."/>
            <person name="O'Donnell K."/>
            <person name="Stajich J.E."/>
            <person name="Bonito G."/>
        </authorList>
    </citation>
    <scope>NUCLEOTIDE SEQUENCE</scope>
    <source>
        <strain evidence="7">REB-010B</strain>
    </source>
</reference>
<dbReference type="InterPro" id="IPR002125">
    <property type="entry name" value="CMP_dCMP_dom"/>
</dbReference>
<dbReference type="GO" id="GO:0005737">
    <property type="term" value="C:cytoplasm"/>
    <property type="evidence" value="ECO:0007669"/>
    <property type="project" value="TreeGrafter"/>
</dbReference>